<dbReference type="GO" id="GO:0005886">
    <property type="term" value="C:plasma membrane"/>
    <property type="evidence" value="ECO:0007669"/>
    <property type="project" value="UniProtKB-SubCell"/>
</dbReference>
<dbReference type="GO" id="GO:0016763">
    <property type="term" value="F:pentosyltransferase activity"/>
    <property type="evidence" value="ECO:0007669"/>
    <property type="project" value="TreeGrafter"/>
</dbReference>
<evidence type="ECO:0000256" key="3">
    <source>
        <dbReference type="ARBA" id="ARBA00022676"/>
    </source>
</evidence>
<feature type="transmembrane region" description="Helical" evidence="8">
    <location>
        <begin position="390"/>
        <end position="410"/>
    </location>
</feature>
<keyword evidence="3" id="KW-0328">Glycosyltransferase</keyword>
<dbReference type="AlphaFoldDB" id="A0A6J4QCI6"/>
<keyword evidence="6 8" id="KW-1133">Transmembrane helix</keyword>
<evidence type="ECO:0000256" key="8">
    <source>
        <dbReference type="SAM" id="Phobius"/>
    </source>
</evidence>
<evidence type="ECO:0000256" key="1">
    <source>
        <dbReference type="ARBA" id="ARBA00004651"/>
    </source>
</evidence>
<accession>A0A6J4QCI6</accession>
<dbReference type="PANTHER" id="PTHR33908:SF11">
    <property type="entry name" value="MEMBRANE PROTEIN"/>
    <property type="match status" value="1"/>
</dbReference>
<gene>
    <name evidence="10" type="ORF">AVDCRST_MAG22-3516</name>
</gene>
<feature type="transmembrane region" description="Helical" evidence="8">
    <location>
        <begin position="350"/>
        <end position="370"/>
    </location>
</feature>
<feature type="transmembrane region" description="Helical" evidence="8">
    <location>
        <begin position="276"/>
        <end position="300"/>
    </location>
</feature>
<evidence type="ECO:0000313" key="10">
    <source>
        <dbReference type="EMBL" id="CAA9434156.1"/>
    </source>
</evidence>
<comment type="subcellular location">
    <subcellularLocation>
        <location evidence="1">Cell membrane</location>
        <topology evidence="1">Multi-pass membrane protein</topology>
    </subcellularLocation>
</comment>
<dbReference type="InterPro" id="IPR050297">
    <property type="entry name" value="LipidA_mod_glycosyltrf_83"/>
</dbReference>
<dbReference type="InterPro" id="IPR038731">
    <property type="entry name" value="RgtA/B/C-like"/>
</dbReference>
<feature type="transmembrane region" description="Helical" evidence="8">
    <location>
        <begin position="312"/>
        <end position="330"/>
    </location>
</feature>
<sequence>MIPASLEGLSLLALLYAPGHFLGARVGRKDDGLAELFLLRVCVSLALAAPLLTLLALAGLFTVAVIGASLAALAVAAFFLGRGPEQAGRRRGWDLGALAVVVGSFALYARPAEYVINSRDPGVYFLFADKLARTGALLHRDPLVAAVSSFHPFLDGRKYPGFYLYGQDLVVPQFFPGPFAFLGFGNLVGGTWGSLFVVPVMGSLAVGVAYALGSEVFGRWAGLLGAALLGSSYAFVWWSRHPSSEVMAALLVLAGLWFAVRFAREGGPLTGVFAGLLLGGVMLIRVDAFLAAAAIPVLFGFDLLARRPARRWLFPGGPLVLFAGLTLVYLNTLGGRYLYVIYTEHGLREAIALAPFAAPVCLALVVGLLYVRRRWGGMVGSYLEAGDGRIAFVGALGFAGLALWAYFVLPVPWETLPDGSRDFGAYRTQILVRLTWFVTPAVAVLGLVGLVLAARRMDAARALLFGAFLAFGVLYAVIPNVAPDLPWATRRFVPAAFPILALLAAHATIELGSWTARTFDRRAGIAVSGTLAAVALAWTFHATLPILTFQELDGAVAAYESVDDEVPDSEAVFMEMPEGYDVTASTFEYLYGHPVLPYDRDRFVREVDELEEAGLLEDAVYVTTDGGPAPLLADWDFRQVGSASVDLRRLAAVEKELPTVKESLRLDYRAYRMVEER</sequence>
<proteinExistence type="predicted"/>
<feature type="transmembrane region" description="Helical" evidence="8">
    <location>
        <begin position="523"/>
        <end position="540"/>
    </location>
</feature>
<organism evidence="10">
    <name type="scientific">uncultured Rubrobacteraceae bacterium</name>
    <dbReference type="NCBI Taxonomy" id="349277"/>
    <lineage>
        <taxon>Bacteria</taxon>
        <taxon>Bacillati</taxon>
        <taxon>Actinomycetota</taxon>
        <taxon>Rubrobacteria</taxon>
        <taxon>Rubrobacterales</taxon>
        <taxon>Rubrobacteraceae</taxon>
        <taxon>environmental samples</taxon>
    </lineage>
</organism>
<keyword evidence="2" id="KW-1003">Cell membrane</keyword>
<keyword evidence="4" id="KW-0808">Transferase</keyword>
<feature type="transmembrane region" description="Helical" evidence="8">
    <location>
        <begin position="492"/>
        <end position="511"/>
    </location>
</feature>
<feature type="transmembrane region" description="Helical" evidence="8">
    <location>
        <begin position="246"/>
        <end position="264"/>
    </location>
</feature>
<feature type="transmembrane region" description="Helical" evidence="8">
    <location>
        <begin position="430"/>
        <end position="453"/>
    </location>
</feature>
<evidence type="ECO:0000256" key="7">
    <source>
        <dbReference type="ARBA" id="ARBA00023136"/>
    </source>
</evidence>
<dbReference type="PANTHER" id="PTHR33908">
    <property type="entry name" value="MANNOSYLTRANSFERASE YKCB-RELATED"/>
    <property type="match status" value="1"/>
</dbReference>
<feature type="domain" description="Glycosyltransferase RgtA/B/C/D-like" evidence="9">
    <location>
        <begin position="190"/>
        <end position="315"/>
    </location>
</feature>
<evidence type="ECO:0000256" key="4">
    <source>
        <dbReference type="ARBA" id="ARBA00022679"/>
    </source>
</evidence>
<evidence type="ECO:0000256" key="5">
    <source>
        <dbReference type="ARBA" id="ARBA00022692"/>
    </source>
</evidence>
<feature type="transmembrane region" description="Helical" evidence="8">
    <location>
        <begin position="47"/>
        <end position="80"/>
    </location>
</feature>
<keyword evidence="7 8" id="KW-0472">Membrane</keyword>
<keyword evidence="5 8" id="KW-0812">Transmembrane</keyword>
<feature type="transmembrane region" description="Helical" evidence="8">
    <location>
        <begin position="460"/>
        <end position="480"/>
    </location>
</feature>
<protein>
    <submittedName>
        <fullName evidence="10">Uncharacterized MFS-type transporter</fullName>
    </submittedName>
</protein>
<evidence type="ECO:0000256" key="6">
    <source>
        <dbReference type="ARBA" id="ARBA00022989"/>
    </source>
</evidence>
<reference evidence="10" key="1">
    <citation type="submission" date="2020-02" db="EMBL/GenBank/DDBJ databases">
        <authorList>
            <person name="Meier V. D."/>
        </authorList>
    </citation>
    <scope>NUCLEOTIDE SEQUENCE</scope>
    <source>
        <strain evidence="10">AVDCRST_MAG22</strain>
    </source>
</reference>
<dbReference type="EMBL" id="CADCUV010000167">
    <property type="protein sequence ID" value="CAA9434156.1"/>
    <property type="molecule type" value="Genomic_DNA"/>
</dbReference>
<evidence type="ECO:0000256" key="2">
    <source>
        <dbReference type="ARBA" id="ARBA00022475"/>
    </source>
</evidence>
<evidence type="ECO:0000259" key="9">
    <source>
        <dbReference type="Pfam" id="PF13231"/>
    </source>
</evidence>
<feature type="transmembrane region" description="Helical" evidence="8">
    <location>
        <begin position="219"/>
        <end position="239"/>
    </location>
</feature>
<dbReference type="Pfam" id="PF13231">
    <property type="entry name" value="PMT_2"/>
    <property type="match status" value="1"/>
</dbReference>
<dbReference type="GO" id="GO:0009103">
    <property type="term" value="P:lipopolysaccharide biosynthetic process"/>
    <property type="evidence" value="ECO:0007669"/>
    <property type="project" value="UniProtKB-ARBA"/>
</dbReference>
<name>A0A6J4QCI6_9ACTN</name>